<feature type="compositionally biased region" description="Basic and acidic residues" evidence="1">
    <location>
        <begin position="45"/>
        <end position="62"/>
    </location>
</feature>
<evidence type="ECO:0000313" key="2">
    <source>
        <dbReference type="EMBL" id="BFO18785.1"/>
    </source>
</evidence>
<name>A0AAT9HN72_9ACTN</name>
<sequence length="113" mass="11962">MTHEPGRQLIKTIRTPSGRHPATHGCRSDALGAVQGRAPGPPRAVTDRRCAADDGRRRDPARVLRPITGADREWSYRPPGTARSRPGPGAVHRDPGSAPMVTTRAQSGGVSGT</sequence>
<reference evidence="2" key="2">
    <citation type="submission" date="2024-07" db="EMBL/GenBank/DDBJ databases">
        <title>Streptomyces haneummycinica sp. nov., a new antibiotic-producing actinobacterium isolated from marine sediment.</title>
        <authorList>
            <person name="Uemura M."/>
            <person name="Hamada M."/>
            <person name="Hirano S."/>
            <person name="Kobayashi K."/>
            <person name="Ohshiro T."/>
            <person name="Kobayashi T."/>
            <person name="Terahara T."/>
        </authorList>
    </citation>
    <scope>NUCLEOTIDE SEQUENCE</scope>
    <source>
        <strain evidence="2">KM77-8</strain>
    </source>
</reference>
<accession>A0AAT9HN72</accession>
<organism evidence="2">
    <name type="scientific">Streptomyces haneummycinicus</name>
    <dbReference type="NCBI Taxonomy" id="3074435"/>
    <lineage>
        <taxon>Bacteria</taxon>
        <taxon>Bacillati</taxon>
        <taxon>Actinomycetota</taxon>
        <taxon>Actinomycetes</taxon>
        <taxon>Kitasatosporales</taxon>
        <taxon>Streptomycetaceae</taxon>
        <taxon>Streptomyces</taxon>
    </lineage>
</organism>
<reference evidence="2" key="1">
    <citation type="submission" date="2024-06" db="EMBL/GenBank/DDBJ databases">
        <authorList>
            <consortium name="consrtm"/>
            <person name="Uemura M."/>
            <person name="Terahara T."/>
        </authorList>
    </citation>
    <scope>NUCLEOTIDE SEQUENCE</scope>
    <source>
        <strain evidence="2">KM77-8</strain>
    </source>
</reference>
<dbReference type="EMBL" id="AP035768">
    <property type="protein sequence ID" value="BFO18785.1"/>
    <property type="molecule type" value="Genomic_DNA"/>
</dbReference>
<protein>
    <submittedName>
        <fullName evidence="2">Uncharacterized protein</fullName>
    </submittedName>
</protein>
<evidence type="ECO:0000256" key="1">
    <source>
        <dbReference type="SAM" id="MobiDB-lite"/>
    </source>
</evidence>
<dbReference type="AlphaFoldDB" id="A0AAT9HN72"/>
<feature type="region of interest" description="Disordered" evidence="1">
    <location>
        <begin position="1"/>
        <end position="113"/>
    </location>
</feature>
<feature type="compositionally biased region" description="Polar residues" evidence="1">
    <location>
        <begin position="103"/>
        <end position="113"/>
    </location>
</feature>
<proteinExistence type="predicted"/>
<gene>
    <name evidence="2" type="ORF">SHKM778_51730</name>
</gene>